<evidence type="ECO:0000256" key="6">
    <source>
        <dbReference type="ARBA" id="ARBA00022777"/>
    </source>
</evidence>
<proteinExistence type="inferred from homology"/>
<organism evidence="9 10">
    <name type="scientific">Pseudonocardia acidicola</name>
    <dbReference type="NCBI Taxonomy" id="2724939"/>
    <lineage>
        <taxon>Bacteria</taxon>
        <taxon>Bacillati</taxon>
        <taxon>Actinomycetota</taxon>
        <taxon>Actinomycetes</taxon>
        <taxon>Pseudonocardiales</taxon>
        <taxon>Pseudonocardiaceae</taxon>
        <taxon>Pseudonocardia</taxon>
    </lineage>
</organism>
<dbReference type="PROSITE" id="PS01125">
    <property type="entry name" value="ROK"/>
    <property type="match status" value="1"/>
</dbReference>
<dbReference type="SUPFAM" id="SSF53067">
    <property type="entry name" value="Actin-like ATPase domain"/>
    <property type="match status" value="1"/>
</dbReference>
<comment type="similarity">
    <text evidence="1">Belongs to the ROK (NagC/XylR) family.</text>
</comment>
<accession>A0ABX1SLP8</accession>
<dbReference type="Proteomes" id="UP000820669">
    <property type="component" value="Unassembled WGS sequence"/>
</dbReference>
<evidence type="ECO:0000256" key="3">
    <source>
        <dbReference type="ARBA" id="ARBA00014701"/>
    </source>
</evidence>
<name>A0ABX1SLP8_9PSEU</name>
<dbReference type="InterPro" id="IPR000600">
    <property type="entry name" value="ROK"/>
</dbReference>
<evidence type="ECO:0000313" key="10">
    <source>
        <dbReference type="Proteomes" id="UP000820669"/>
    </source>
</evidence>
<dbReference type="GO" id="GO:0004340">
    <property type="term" value="F:glucokinase activity"/>
    <property type="evidence" value="ECO:0007669"/>
    <property type="project" value="UniProtKB-EC"/>
</dbReference>
<keyword evidence="7" id="KW-0067">ATP-binding</keyword>
<gene>
    <name evidence="9" type="ORF">HF526_31105</name>
</gene>
<keyword evidence="5" id="KW-0547">Nucleotide-binding</keyword>
<evidence type="ECO:0000256" key="5">
    <source>
        <dbReference type="ARBA" id="ARBA00022741"/>
    </source>
</evidence>
<evidence type="ECO:0000256" key="8">
    <source>
        <dbReference type="ARBA" id="ARBA00032386"/>
    </source>
</evidence>
<dbReference type="Pfam" id="PF00480">
    <property type="entry name" value="ROK"/>
    <property type="match status" value="1"/>
</dbReference>
<dbReference type="PANTHER" id="PTHR18964">
    <property type="entry name" value="ROK (REPRESSOR, ORF, KINASE) FAMILY"/>
    <property type="match status" value="1"/>
</dbReference>
<dbReference type="EMBL" id="JAAXLA010000096">
    <property type="protein sequence ID" value="NMI01708.1"/>
    <property type="molecule type" value="Genomic_DNA"/>
</dbReference>
<dbReference type="Gene3D" id="3.30.420.40">
    <property type="match status" value="2"/>
</dbReference>
<dbReference type="InterPro" id="IPR049874">
    <property type="entry name" value="ROK_cs"/>
</dbReference>
<dbReference type="EC" id="2.7.1.2" evidence="2"/>
<evidence type="ECO:0000313" key="9">
    <source>
        <dbReference type="EMBL" id="NMI01708.1"/>
    </source>
</evidence>
<reference evidence="9 10" key="1">
    <citation type="submission" date="2020-04" db="EMBL/GenBank/DDBJ databases">
        <authorList>
            <person name="Klaysubun C."/>
            <person name="Duangmal K."/>
            <person name="Lipun K."/>
        </authorList>
    </citation>
    <scope>NUCLEOTIDE SEQUENCE [LARGE SCALE GENOMIC DNA]</scope>
    <source>
        <strain evidence="9 10">K10HN5</strain>
    </source>
</reference>
<dbReference type="PANTHER" id="PTHR18964:SF173">
    <property type="entry name" value="GLUCOKINASE"/>
    <property type="match status" value="1"/>
</dbReference>
<evidence type="ECO:0000256" key="2">
    <source>
        <dbReference type="ARBA" id="ARBA00012323"/>
    </source>
</evidence>
<keyword evidence="4 9" id="KW-0808">Transferase</keyword>
<dbReference type="InterPro" id="IPR004654">
    <property type="entry name" value="ROK_glcA"/>
</dbReference>
<keyword evidence="10" id="KW-1185">Reference proteome</keyword>
<evidence type="ECO:0000256" key="4">
    <source>
        <dbReference type="ARBA" id="ARBA00022679"/>
    </source>
</evidence>
<evidence type="ECO:0000256" key="1">
    <source>
        <dbReference type="ARBA" id="ARBA00006479"/>
    </source>
</evidence>
<evidence type="ECO:0000256" key="7">
    <source>
        <dbReference type="ARBA" id="ARBA00022840"/>
    </source>
</evidence>
<keyword evidence="6" id="KW-0418">Kinase</keyword>
<sequence>MNAGARAIGVDIGGTKILAGVVDQNGTIIASSRRDTPADDPSKTLSAIADAIRELTVEHAVAGIGLGAAGFVDEKRSTVMFAPNLAWRDEQLRSSLEGRLGLPVVVENDANAAAWAEARFGAARGESHAVVLTIGTGIGGGIVLDGKLLRGRYGIAAEVGHLNVVPDGRRCGCGLQGCWEQYGSGRALVQEAQEQAAVSPAMAVELLKLADGRAESITGEMVTHAAKVGDVAALQCFDELGRWLGRGIAQLAAILDPGVFVLAGGVCAAGELLLAPIEATFRKHLTGRGHRPTAEVRIAELGPEAGLVGAADLAHHR</sequence>
<dbReference type="RefSeq" id="WP_169385224.1">
    <property type="nucleotide sequence ID" value="NZ_JAAXLA010000096.1"/>
</dbReference>
<dbReference type="NCBIfam" id="TIGR00744">
    <property type="entry name" value="ROK_glcA_fam"/>
    <property type="match status" value="1"/>
</dbReference>
<protein>
    <recommendedName>
        <fullName evidence="3">Glucokinase</fullName>
        <ecNumber evidence="2">2.7.1.2</ecNumber>
    </recommendedName>
    <alternativeName>
        <fullName evidence="8">Glucose kinase</fullName>
    </alternativeName>
</protein>
<dbReference type="InterPro" id="IPR043129">
    <property type="entry name" value="ATPase_NBD"/>
</dbReference>
<comment type="caution">
    <text evidence="9">The sequence shown here is derived from an EMBL/GenBank/DDBJ whole genome shotgun (WGS) entry which is preliminary data.</text>
</comment>